<evidence type="ECO:0000313" key="2">
    <source>
        <dbReference type="EMBL" id="KAG1564812.1"/>
    </source>
</evidence>
<gene>
    <name evidence="2" type="ORF">G6F50_010665</name>
</gene>
<feature type="region of interest" description="Disordered" evidence="1">
    <location>
        <begin position="49"/>
        <end position="70"/>
    </location>
</feature>
<protein>
    <submittedName>
        <fullName evidence="2">Uncharacterized protein</fullName>
    </submittedName>
</protein>
<name>A0A9P6YUH4_9FUNG</name>
<feature type="region of interest" description="Disordered" evidence="1">
    <location>
        <begin position="172"/>
        <end position="245"/>
    </location>
</feature>
<evidence type="ECO:0000256" key="1">
    <source>
        <dbReference type="SAM" id="MobiDB-lite"/>
    </source>
</evidence>
<dbReference type="Proteomes" id="UP000740926">
    <property type="component" value="Unassembled WGS sequence"/>
</dbReference>
<keyword evidence="3" id="KW-1185">Reference proteome</keyword>
<dbReference type="EMBL" id="JAANIU010002418">
    <property type="protein sequence ID" value="KAG1564812.1"/>
    <property type="molecule type" value="Genomic_DNA"/>
</dbReference>
<organism evidence="2 3">
    <name type="scientific">Rhizopus delemar</name>
    <dbReference type="NCBI Taxonomy" id="936053"/>
    <lineage>
        <taxon>Eukaryota</taxon>
        <taxon>Fungi</taxon>
        <taxon>Fungi incertae sedis</taxon>
        <taxon>Mucoromycota</taxon>
        <taxon>Mucoromycotina</taxon>
        <taxon>Mucoromycetes</taxon>
        <taxon>Mucorales</taxon>
        <taxon>Mucorineae</taxon>
        <taxon>Rhizopodaceae</taxon>
        <taxon>Rhizopus</taxon>
    </lineage>
</organism>
<sequence>MSTTNQVNQNKWQSMSSLPTNNGIFALSCSYNNPNAQKSTNDSIQADANRQSTTNDNMKSSAKTAESLNYSSLSTEKDSFEIQEQSELFNTCKGPWPEYQTLGDVCHDNIIKLSNRLKLHLVQGEYEMIADTDPNHELCGLFKQDFMTIKPPKHSNNPVLSSKRTKSVLSVVGNRRNLTARDRKSPGATAVQSKEPSFPSKSWKRAPKRPQIIQSTPIRSSHTQSTSSKTPIKSHSGLRKKRFPSAIPPDGKRFFLCEPCNKQYKNKNGLMYHLQRCKKRESFSKQEDQETPPMAKTVLVEENKDESLLQEFDFIEKLLDKDALCNLQSSNVVFSSSVDELYNLF</sequence>
<accession>A0A9P6YUH4</accession>
<comment type="caution">
    <text evidence="2">The sequence shown here is derived from an EMBL/GenBank/DDBJ whole genome shotgun (WGS) entry which is preliminary data.</text>
</comment>
<proteinExistence type="predicted"/>
<evidence type="ECO:0000313" key="3">
    <source>
        <dbReference type="Proteomes" id="UP000740926"/>
    </source>
</evidence>
<dbReference type="AlphaFoldDB" id="A0A9P6YUH4"/>
<reference evidence="2 3" key="1">
    <citation type="journal article" date="2020" name="Microb. Genom.">
        <title>Genetic diversity of clinical and environmental Mucorales isolates obtained from an investigation of mucormycosis cases among solid organ transplant recipients.</title>
        <authorList>
            <person name="Nguyen M.H."/>
            <person name="Kaul D."/>
            <person name="Muto C."/>
            <person name="Cheng S.J."/>
            <person name="Richter R.A."/>
            <person name="Bruno V.M."/>
            <person name="Liu G."/>
            <person name="Beyhan S."/>
            <person name="Sundermann A.J."/>
            <person name="Mounaud S."/>
            <person name="Pasculle A.W."/>
            <person name="Nierman W.C."/>
            <person name="Driscoll E."/>
            <person name="Cumbie R."/>
            <person name="Clancy C.J."/>
            <person name="Dupont C.L."/>
        </authorList>
    </citation>
    <scope>NUCLEOTIDE SEQUENCE [LARGE SCALE GENOMIC DNA]</scope>
    <source>
        <strain evidence="2 3">GL24</strain>
    </source>
</reference>
<feature type="compositionally biased region" description="Polar residues" evidence="1">
    <location>
        <begin position="212"/>
        <end position="233"/>
    </location>
</feature>